<dbReference type="Proteomes" id="UP000789405">
    <property type="component" value="Unassembled WGS sequence"/>
</dbReference>
<dbReference type="OrthoDB" id="2432793at2759"/>
<protein>
    <submittedName>
        <fullName evidence="1">16982_t:CDS:1</fullName>
    </submittedName>
</protein>
<organism evidence="1 2">
    <name type="scientific">Dentiscutata erythropus</name>
    <dbReference type="NCBI Taxonomy" id="1348616"/>
    <lineage>
        <taxon>Eukaryota</taxon>
        <taxon>Fungi</taxon>
        <taxon>Fungi incertae sedis</taxon>
        <taxon>Mucoromycota</taxon>
        <taxon>Glomeromycotina</taxon>
        <taxon>Glomeromycetes</taxon>
        <taxon>Diversisporales</taxon>
        <taxon>Gigasporaceae</taxon>
        <taxon>Dentiscutata</taxon>
    </lineage>
</organism>
<evidence type="ECO:0000313" key="1">
    <source>
        <dbReference type="EMBL" id="CAG8801217.1"/>
    </source>
</evidence>
<reference evidence="1" key="1">
    <citation type="submission" date="2021-06" db="EMBL/GenBank/DDBJ databases">
        <authorList>
            <person name="Kallberg Y."/>
            <person name="Tangrot J."/>
            <person name="Rosling A."/>
        </authorList>
    </citation>
    <scope>NUCLEOTIDE SEQUENCE</scope>
    <source>
        <strain evidence="1">MA453B</strain>
    </source>
</reference>
<feature type="non-terminal residue" evidence="1">
    <location>
        <position position="1"/>
    </location>
</feature>
<dbReference type="AlphaFoldDB" id="A0A9N9JWW3"/>
<comment type="caution">
    <text evidence="1">The sequence shown here is derived from an EMBL/GenBank/DDBJ whole genome shotgun (WGS) entry which is preliminary data.</text>
</comment>
<sequence>YLVGAKIRGVEIVAETRYDSSNEITYTITWNSQDKKKNSVLSNKSASNVATLFFQLKALACNLRNEIESTIQLHNFYSTELKSIELNINELHVNFQNLNSKKNESYQLLDLIVCACDELLISRDRYHQLATIIPEMEHAYKVEEHCQEITKIMNNIIPVHTVQINSITPNRAYRSLKNILLALIPELVYGVSPTLHIGDIIYIKLSGDR</sequence>
<gene>
    <name evidence="1" type="ORF">DERYTH_LOCUS23413</name>
</gene>
<dbReference type="EMBL" id="CAJVPY010035605">
    <property type="protein sequence ID" value="CAG8801217.1"/>
    <property type="molecule type" value="Genomic_DNA"/>
</dbReference>
<name>A0A9N9JWW3_9GLOM</name>
<keyword evidence="2" id="KW-1185">Reference proteome</keyword>
<accession>A0A9N9JWW3</accession>
<evidence type="ECO:0000313" key="2">
    <source>
        <dbReference type="Proteomes" id="UP000789405"/>
    </source>
</evidence>
<proteinExistence type="predicted"/>